<keyword evidence="2 5" id="KW-0808">Transferase</keyword>
<keyword evidence="3" id="KW-0949">S-adenosyl-L-methionine</keyword>
<evidence type="ECO:0000313" key="6">
    <source>
        <dbReference type="Proteomes" id="UP000230842"/>
    </source>
</evidence>
<evidence type="ECO:0000256" key="3">
    <source>
        <dbReference type="ARBA" id="ARBA00022691"/>
    </source>
</evidence>
<accession>A0A0B2B8A3</accession>
<keyword evidence="1 5" id="KW-0489">Methyltransferase</keyword>
<dbReference type="InterPro" id="IPR008854">
    <property type="entry name" value="TPMT"/>
</dbReference>
<dbReference type="PROSITE" id="PS51585">
    <property type="entry name" value="SAM_MT_TPMT"/>
    <property type="match status" value="1"/>
</dbReference>
<feature type="domain" description="Methyltransferase" evidence="4">
    <location>
        <begin position="39"/>
        <end position="138"/>
    </location>
</feature>
<name>A0A0B2B8A3_9ACTN</name>
<dbReference type="Pfam" id="PF13649">
    <property type="entry name" value="Methyltransf_25"/>
    <property type="match status" value="1"/>
</dbReference>
<dbReference type="CDD" id="cd02440">
    <property type="entry name" value="AdoMet_MTases"/>
    <property type="match status" value="1"/>
</dbReference>
<comment type="caution">
    <text evidence="5">The sequence shown here is derived from an EMBL/GenBank/DDBJ whole genome shotgun (WGS) entry which is preliminary data.</text>
</comment>
<evidence type="ECO:0000313" key="5">
    <source>
        <dbReference type="EMBL" id="PJJ53454.1"/>
    </source>
</evidence>
<reference evidence="5 6" key="1">
    <citation type="submission" date="2017-11" db="EMBL/GenBank/DDBJ databases">
        <title>Genomic Encyclopedia of Archaeal and Bacterial Type Strains, Phase II (KMG-II): From Individual Species to Whole Genera.</title>
        <authorList>
            <person name="Goeker M."/>
        </authorList>
    </citation>
    <scope>NUCLEOTIDE SEQUENCE [LARGE SCALE GENOMIC DNA]</scope>
    <source>
        <strain evidence="5 6">DSM 27763</strain>
    </source>
</reference>
<gene>
    <name evidence="5" type="ORF">CLV56_2943</name>
</gene>
<dbReference type="InterPro" id="IPR041698">
    <property type="entry name" value="Methyltransf_25"/>
</dbReference>
<dbReference type="PANTHER" id="PTHR43464:SF19">
    <property type="entry name" value="UBIQUINONE BIOSYNTHESIS O-METHYLTRANSFERASE, MITOCHONDRIAL"/>
    <property type="match status" value="1"/>
</dbReference>
<evidence type="ECO:0000256" key="2">
    <source>
        <dbReference type="ARBA" id="ARBA00022679"/>
    </source>
</evidence>
<evidence type="ECO:0000259" key="4">
    <source>
        <dbReference type="Pfam" id="PF13649"/>
    </source>
</evidence>
<evidence type="ECO:0000256" key="1">
    <source>
        <dbReference type="ARBA" id="ARBA00022603"/>
    </source>
</evidence>
<dbReference type="GO" id="GO:0008757">
    <property type="term" value="F:S-adenosylmethionine-dependent methyltransferase activity"/>
    <property type="evidence" value="ECO:0007669"/>
    <property type="project" value="InterPro"/>
</dbReference>
<dbReference type="OrthoDB" id="3825914at2"/>
<organism evidence="5 6">
    <name type="scientific">Mumia flava</name>
    <dbReference type="NCBI Taxonomy" id="1348852"/>
    <lineage>
        <taxon>Bacteria</taxon>
        <taxon>Bacillati</taxon>
        <taxon>Actinomycetota</taxon>
        <taxon>Actinomycetes</taxon>
        <taxon>Propionibacteriales</taxon>
        <taxon>Nocardioidaceae</taxon>
        <taxon>Mumia</taxon>
    </lineage>
</organism>
<dbReference type="SUPFAM" id="SSF53335">
    <property type="entry name" value="S-adenosyl-L-methionine-dependent methyltransferases"/>
    <property type="match status" value="1"/>
</dbReference>
<dbReference type="Proteomes" id="UP000230842">
    <property type="component" value="Unassembled WGS sequence"/>
</dbReference>
<keyword evidence="6" id="KW-1185">Reference proteome</keyword>
<dbReference type="EMBL" id="PGEZ01000002">
    <property type="protein sequence ID" value="PJJ53454.1"/>
    <property type="molecule type" value="Genomic_DNA"/>
</dbReference>
<protein>
    <submittedName>
        <fullName evidence="5">Methyltransferase family protein</fullName>
    </submittedName>
</protein>
<dbReference type="InterPro" id="IPR029063">
    <property type="entry name" value="SAM-dependent_MTases_sf"/>
</dbReference>
<dbReference type="PANTHER" id="PTHR43464">
    <property type="entry name" value="METHYLTRANSFERASE"/>
    <property type="match status" value="1"/>
</dbReference>
<sequence length="202" mass="21056">MSGVPWDASYTQGPAPWDLGRPQPAIVRLAEAGAFCGPVLDAGCGTGENALHVASLGVEVLGVDVAPTAIAEARTKAAARGSGAQGATARFEVGDAFDLAVLGRRFATVLDCGMFHTCDADERPRYVASLAVATERGGTLHVLCLGDEGEDVGPHPVSRGELRAAFAPATGWEVVRIVEERIETRFHGPDGAPGWLATVRRL</sequence>
<dbReference type="Gene3D" id="3.40.50.150">
    <property type="entry name" value="Vaccinia Virus protein VP39"/>
    <property type="match status" value="1"/>
</dbReference>
<proteinExistence type="predicted"/>
<dbReference type="AlphaFoldDB" id="A0A0B2B8A3"/>
<dbReference type="GO" id="GO:0032259">
    <property type="term" value="P:methylation"/>
    <property type="evidence" value="ECO:0007669"/>
    <property type="project" value="UniProtKB-KW"/>
</dbReference>